<protein>
    <submittedName>
        <fullName evidence="1">Uncharacterized protein</fullName>
    </submittedName>
</protein>
<proteinExistence type="predicted"/>
<dbReference type="AlphaFoldDB" id="A0A2G3DSH6"/>
<evidence type="ECO:0000313" key="1">
    <source>
        <dbReference type="EMBL" id="PHU33840.1"/>
    </source>
</evidence>
<reference evidence="1 2" key="1">
    <citation type="submission" date="2017-10" db="EMBL/GenBank/DDBJ databases">
        <title>Resolving the taxonomy of Roseburia spp., Eubacterium rectale and Agathobacter spp. through phylogenomic analysis.</title>
        <authorList>
            <person name="Sheridan P.O."/>
            <person name="Walker A.W."/>
            <person name="Duncan S.H."/>
            <person name="Scott K.P."/>
            <person name="Toole P.W.O."/>
            <person name="Luis P."/>
            <person name="Flint H.J."/>
        </authorList>
    </citation>
    <scope>NUCLEOTIDE SEQUENCE [LARGE SCALE GENOMIC DNA]</scope>
    <source>
        <strain evidence="1 2">JK626</strain>
    </source>
</reference>
<reference evidence="1 2" key="2">
    <citation type="submission" date="2017-10" db="EMBL/GenBank/DDBJ databases">
        <authorList>
            <person name="Banno H."/>
            <person name="Chua N.-H."/>
        </authorList>
    </citation>
    <scope>NUCLEOTIDE SEQUENCE [LARGE SCALE GENOMIC DNA]</scope>
    <source>
        <strain evidence="1 2">JK626</strain>
    </source>
</reference>
<accession>A0A2G3DSH6</accession>
<comment type="caution">
    <text evidence="1">The sequence shown here is derived from an EMBL/GenBank/DDBJ whole genome shotgun (WGS) entry which is preliminary data.</text>
</comment>
<organism evidence="1 2">
    <name type="scientific">Pseudobutyrivibrio ruminis</name>
    <dbReference type="NCBI Taxonomy" id="46206"/>
    <lineage>
        <taxon>Bacteria</taxon>
        <taxon>Bacillati</taxon>
        <taxon>Bacillota</taxon>
        <taxon>Clostridia</taxon>
        <taxon>Lachnospirales</taxon>
        <taxon>Lachnospiraceae</taxon>
        <taxon>Pseudobutyrivibrio</taxon>
    </lineage>
</organism>
<gene>
    <name evidence="1" type="ORF">CSX01_13185</name>
</gene>
<sequence>MKIFHMLILKQGLICYRFGALECVVKLYWKVMEHPLIRRWRYLVHGVRVDILEHMENGDKYIRKIESMGEGLLFFEISIKEKSVGPNCHILYENGKKPPLDIAINGNNKIEYVSYFLQDEKLEHRIIELENIGEYNENVFSEVFNPKDNYYISYNCDFNYWIDGDTIWVVRSDNSCNKIKELHVTSLDSLIFAGDEFIGFKLDAIRENEKNEIIRSKCI</sequence>
<dbReference type="EMBL" id="PDYF01000074">
    <property type="protein sequence ID" value="PHU33840.1"/>
    <property type="molecule type" value="Genomic_DNA"/>
</dbReference>
<dbReference type="RefSeq" id="WP_099392719.1">
    <property type="nucleotide sequence ID" value="NZ_PDYF01000074.1"/>
</dbReference>
<name>A0A2G3DSH6_9FIRM</name>
<evidence type="ECO:0000313" key="2">
    <source>
        <dbReference type="Proteomes" id="UP000225889"/>
    </source>
</evidence>
<dbReference type="Proteomes" id="UP000225889">
    <property type="component" value="Unassembled WGS sequence"/>
</dbReference>